<feature type="domain" description="DUF7869" evidence="2">
    <location>
        <begin position="25"/>
        <end position="196"/>
    </location>
</feature>
<reference evidence="3 4" key="1">
    <citation type="submission" date="2024-02" db="EMBL/GenBank/DDBJ databases">
        <authorList>
            <person name="Chen Y."/>
            <person name="Shah S."/>
            <person name="Dougan E. K."/>
            <person name="Thang M."/>
            <person name="Chan C."/>
        </authorList>
    </citation>
    <scope>NUCLEOTIDE SEQUENCE [LARGE SCALE GENOMIC DNA]</scope>
</reference>
<evidence type="ECO:0000313" key="3">
    <source>
        <dbReference type="EMBL" id="CAK9096489.1"/>
    </source>
</evidence>
<dbReference type="Proteomes" id="UP001642484">
    <property type="component" value="Unassembled WGS sequence"/>
</dbReference>
<keyword evidence="4" id="KW-1185">Reference proteome</keyword>
<dbReference type="InterPro" id="IPR057191">
    <property type="entry name" value="DUF7869"/>
</dbReference>
<evidence type="ECO:0000256" key="1">
    <source>
        <dbReference type="SAM" id="MobiDB-lite"/>
    </source>
</evidence>
<organism evidence="3 4">
    <name type="scientific">Durusdinium trenchii</name>
    <dbReference type="NCBI Taxonomy" id="1381693"/>
    <lineage>
        <taxon>Eukaryota</taxon>
        <taxon>Sar</taxon>
        <taxon>Alveolata</taxon>
        <taxon>Dinophyceae</taxon>
        <taxon>Suessiales</taxon>
        <taxon>Symbiodiniaceae</taxon>
        <taxon>Durusdinium</taxon>
    </lineage>
</organism>
<dbReference type="PANTHER" id="PTHR33153">
    <property type="entry name" value="MYND-TYPE DOMAIN-CONTAINING PROTEIN"/>
    <property type="match status" value="1"/>
</dbReference>
<dbReference type="EMBL" id="CAXAMN010025607">
    <property type="protein sequence ID" value="CAK9096489.1"/>
    <property type="molecule type" value="Genomic_DNA"/>
</dbReference>
<dbReference type="PANTHER" id="PTHR33153:SF3">
    <property type="entry name" value="TRAFFICKING PROTEIN PARTICLE COMPLEX SUBUNIT 11 DOMAIN-CONTAINING PROTEIN"/>
    <property type="match status" value="1"/>
</dbReference>
<comment type="caution">
    <text evidence="3">The sequence shown here is derived from an EMBL/GenBank/DDBJ whole genome shotgun (WGS) entry which is preliminary data.</text>
</comment>
<evidence type="ECO:0000259" key="2">
    <source>
        <dbReference type="Pfam" id="PF25273"/>
    </source>
</evidence>
<name>A0ABP0R8C9_9DINO</name>
<gene>
    <name evidence="3" type="ORF">CCMP2556_LOCUS45876</name>
</gene>
<evidence type="ECO:0000313" key="4">
    <source>
        <dbReference type="Proteomes" id="UP001642484"/>
    </source>
</evidence>
<accession>A0ABP0R8C9</accession>
<protein>
    <recommendedName>
        <fullName evidence="2">DUF7869 domain-containing protein</fullName>
    </recommendedName>
</protein>
<dbReference type="Pfam" id="PF25273">
    <property type="entry name" value="DUF7869"/>
    <property type="match status" value="1"/>
</dbReference>
<feature type="region of interest" description="Disordered" evidence="1">
    <location>
        <begin position="358"/>
        <end position="382"/>
    </location>
</feature>
<proteinExistence type="predicted"/>
<sequence>MDQSKFRAPRNLKASATFSSITRPALHMTGCIAIGLCEAFYCMGPDCKKDSNMNATIISQVLEKACLAVNMKGGNHCLPRHLIIAADNCTRETKNQWLATYGAFLVAKGHFESVEFQFMLTGHTKNELDQRFSAIATVLRKAPVLETPQEFVEYMTHNIAPTLGSELHCEVMNGTWDFIAWFKELGIQMKGLTATHLQPDSNHLWRFMLRKHVEASEVVECHNADWENLPQDQNDVALVLKQFISSAAPSQPPQLVMPANLHRKLEPSRLRAAERRVWSEEMLSDLRKTAAAVAAEPWRHFAAQAWLEQLCDDNEARRALIPPELSLVFMDGEFQDHCLLPDFEDLFLEDPKPRVVTVGPAPANRGRGMKRPAAAAEDPVSIKRPAAAAGRVPLRRPAAAGEAIAAASRVEGEAERAPANAAGIFARKPGKAEPVDSDLD</sequence>
<feature type="region of interest" description="Disordered" evidence="1">
    <location>
        <begin position="406"/>
        <end position="440"/>
    </location>
</feature>